<comment type="caution">
    <text evidence="1">The sequence shown here is derived from an EMBL/GenBank/DDBJ whole genome shotgun (WGS) entry which is preliminary data.</text>
</comment>
<reference evidence="1 2" key="1">
    <citation type="submission" date="2017-11" db="EMBL/GenBank/DDBJ databases">
        <title>Bacterial isolate from king chilli rhizosphere.</title>
        <authorList>
            <person name="Takhelmayum P."/>
            <person name="Sarangthem I."/>
        </authorList>
    </citation>
    <scope>NUCLEOTIDE SEQUENCE [LARGE SCALE GENOMIC DNA]</scope>
    <source>
        <strain evidence="2">t26</strain>
    </source>
</reference>
<evidence type="ECO:0000313" key="1">
    <source>
        <dbReference type="EMBL" id="PJO43117.1"/>
    </source>
</evidence>
<dbReference type="Proteomes" id="UP000232101">
    <property type="component" value="Unassembled WGS sequence"/>
</dbReference>
<dbReference type="EMBL" id="PHQY01000646">
    <property type="protein sequence ID" value="PJO43117.1"/>
    <property type="molecule type" value="Genomic_DNA"/>
</dbReference>
<name>A0A2M9Q4W9_9BACI</name>
<protein>
    <submittedName>
        <fullName evidence="1">Uncharacterized protein</fullName>
    </submittedName>
</protein>
<accession>A0A2M9Q4W9</accession>
<evidence type="ECO:0000313" key="2">
    <source>
        <dbReference type="Proteomes" id="UP000232101"/>
    </source>
</evidence>
<proteinExistence type="predicted"/>
<organism evidence="1 2">
    <name type="scientific">Lysinibacillus xylanilyticus</name>
    <dbReference type="NCBI Taxonomy" id="582475"/>
    <lineage>
        <taxon>Bacteria</taxon>
        <taxon>Bacillati</taxon>
        <taxon>Bacillota</taxon>
        <taxon>Bacilli</taxon>
        <taxon>Bacillales</taxon>
        <taxon>Bacillaceae</taxon>
        <taxon>Lysinibacillus</taxon>
    </lineage>
</organism>
<gene>
    <name evidence="1" type="ORF">CWD94_15280</name>
</gene>
<dbReference type="AlphaFoldDB" id="A0A2M9Q4W9"/>
<sequence length="60" mass="6898">MGKFMGLGRGVFLYSESYKKLKDDMLKIMLIKGRIQSGMAFYYVILDIIPISPIKLSLHE</sequence>